<dbReference type="NCBIfam" id="TIGR02592">
    <property type="entry name" value="cas_Cas5h"/>
    <property type="match status" value="1"/>
</dbReference>
<name>A0A1I4K736_METOL</name>
<dbReference type="NCBIfam" id="TIGR02593">
    <property type="entry name" value="CRISPR_cas5"/>
    <property type="match status" value="1"/>
</dbReference>
<dbReference type="Pfam" id="PF09704">
    <property type="entry name" value="Cas_Cas5d"/>
    <property type="match status" value="1"/>
</dbReference>
<organism evidence="2 3">
    <name type="scientific">Methanobrevibacter olleyae</name>
    <dbReference type="NCBI Taxonomy" id="294671"/>
    <lineage>
        <taxon>Archaea</taxon>
        <taxon>Methanobacteriati</taxon>
        <taxon>Methanobacteriota</taxon>
        <taxon>Methanomada group</taxon>
        <taxon>Methanobacteria</taxon>
        <taxon>Methanobacteriales</taxon>
        <taxon>Methanobacteriaceae</taxon>
        <taxon>Methanobrevibacter</taxon>
    </lineage>
</organism>
<dbReference type="RefSeq" id="WP_074798856.1">
    <property type="nucleotide sequence ID" value="NZ_FOTL01000034.1"/>
</dbReference>
<dbReference type="OrthoDB" id="42959at2157"/>
<sequence length="238" mass="27295">MSEKLIAFDIWGDYAYFRRGYTTTSTVSFPFPSRTTIAGLISSILGFKRDSYYDIFEESNSKIGIKLLNPIKKVNINLNYINTKVGFNLYDINPKQGLRTQVQAEFLKNPKFRIYVSLNDINIMDALFDLLSNHKSIFTPYLGISECIANFKLVGDDFLSANKKFGKNVDIHSVLLKENSNIIIESGKKYGLVKSPGFMNFDRVVTKYLEYYYEEKGESIKISEGEYYSIGEDNVILF</sequence>
<dbReference type="GO" id="GO:0043571">
    <property type="term" value="P:maintenance of CRISPR repeat elements"/>
    <property type="evidence" value="ECO:0007669"/>
    <property type="project" value="InterPro"/>
</dbReference>
<dbReference type="AlphaFoldDB" id="A0A1I4K736"/>
<proteinExistence type="predicted"/>
<accession>A0A1I4K736</accession>
<keyword evidence="1" id="KW-0051">Antiviral defense</keyword>
<evidence type="ECO:0000256" key="1">
    <source>
        <dbReference type="ARBA" id="ARBA00023118"/>
    </source>
</evidence>
<dbReference type="Proteomes" id="UP000183442">
    <property type="component" value="Unassembled WGS sequence"/>
</dbReference>
<dbReference type="GO" id="GO:0051607">
    <property type="term" value="P:defense response to virus"/>
    <property type="evidence" value="ECO:0007669"/>
    <property type="project" value="UniProtKB-KW"/>
</dbReference>
<dbReference type="InterPro" id="IPR013421">
    <property type="entry name" value="CRISPR-assoc_prot_Cas5_HALMA"/>
</dbReference>
<dbReference type="InterPro" id="IPR021124">
    <property type="entry name" value="CRISPR-assoc_prot_Cas5"/>
</dbReference>
<protein>
    <submittedName>
        <fullName evidence="2">CRISPR-associated protein, Cas5h family</fullName>
    </submittedName>
</protein>
<dbReference type="Gene3D" id="3.30.70.2660">
    <property type="match status" value="1"/>
</dbReference>
<evidence type="ECO:0000313" key="2">
    <source>
        <dbReference type="EMBL" id="SFL74564.1"/>
    </source>
</evidence>
<reference evidence="3" key="1">
    <citation type="submission" date="2016-10" db="EMBL/GenBank/DDBJ databases">
        <authorList>
            <person name="Varghese N."/>
        </authorList>
    </citation>
    <scope>NUCLEOTIDE SEQUENCE [LARGE SCALE GENOMIC DNA]</scope>
    <source>
        <strain evidence="3">DSM 16632</strain>
    </source>
</reference>
<evidence type="ECO:0000313" key="3">
    <source>
        <dbReference type="Proteomes" id="UP000183442"/>
    </source>
</evidence>
<dbReference type="InterPro" id="IPR013422">
    <property type="entry name" value="CRISPR-assoc_prot_Cas5_N"/>
</dbReference>
<gene>
    <name evidence="2" type="ORF">SAMN02910297_01655</name>
</gene>
<dbReference type="EMBL" id="FOTL01000034">
    <property type="protein sequence ID" value="SFL74564.1"/>
    <property type="molecule type" value="Genomic_DNA"/>
</dbReference>